<dbReference type="GeneID" id="9616372"/>
<feature type="domain" description="Translation initiation factor 3 N-terminal" evidence="6">
    <location>
        <begin position="151"/>
        <end position="216"/>
    </location>
</feature>
<dbReference type="GO" id="GO:0032790">
    <property type="term" value="P:ribosome disassembly"/>
    <property type="evidence" value="ECO:0007669"/>
    <property type="project" value="TreeGrafter"/>
</dbReference>
<dbReference type="PANTHER" id="PTHR10938">
    <property type="entry name" value="TRANSLATION INITIATION FACTOR IF-3"/>
    <property type="match status" value="1"/>
</dbReference>
<dbReference type="GO" id="GO:0043022">
    <property type="term" value="F:ribosome binding"/>
    <property type="evidence" value="ECO:0007669"/>
    <property type="project" value="TreeGrafter"/>
</dbReference>
<name>D8U9E6_VOLCA</name>
<dbReference type="RefSeq" id="XP_002955270.1">
    <property type="nucleotide sequence ID" value="XM_002955224.1"/>
</dbReference>
<sequence>MQVLSRGGRAAAPAGASRPVCPHTTPTSTFKKDVLLFLQDVRRQHVVAAASRRKGYQDQDAKDSLDVDSMDEADGKLTKYVDLLSKKGGAAAAGGAGRSSSNNNNNNSNNGGSNSSQQGVAAKTKASTQQAPPPPARSTPSFSGFQDDFGAREVFVLGAGPERTPLGVMPTSRAQALADEAKEDLLLINPDASPPLVRIIGWSKYKYELEKNAKEKKAKSSATETKEVRLRPSTDSGDLAVKMKNCMKFLSKGDRVKLVMKFEGRELQFKEQGKEVLLNFISELASVAKVEGPLNFKTGTYTIMLSPNK</sequence>
<dbReference type="Pfam" id="PF05198">
    <property type="entry name" value="IF3_N"/>
    <property type="match status" value="1"/>
</dbReference>
<dbReference type="PANTHER" id="PTHR10938:SF0">
    <property type="entry name" value="TRANSLATION INITIATION FACTOR IF-3, MITOCHONDRIAL"/>
    <property type="match status" value="1"/>
</dbReference>
<dbReference type="Pfam" id="PF00707">
    <property type="entry name" value="IF3_C"/>
    <property type="match status" value="1"/>
</dbReference>
<dbReference type="InParanoid" id="D8U9E6"/>
<evidence type="ECO:0000313" key="8">
    <source>
        <dbReference type="Proteomes" id="UP000001058"/>
    </source>
</evidence>
<organism evidence="8">
    <name type="scientific">Volvox carteri f. nagariensis</name>
    <dbReference type="NCBI Taxonomy" id="3068"/>
    <lineage>
        <taxon>Eukaryota</taxon>
        <taxon>Viridiplantae</taxon>
        <taxon>Chlorophyta</taxon>
        <taxon>core chlorophytes</taxon>
        <taxon>Chlorophyceae</taxon>
        <taxon>CS clade</taxon>
        <taxon>Chlamydomonadales</taxon>
        <taxon>Volvocaceae</taxon>
        <taxon>Volvox</taxon>
    </lineage>
</organism>
<evidence type="ECO:0000259" key="6">
    <source>
        <dbReference type="Pfam" id="PF05198"/>
    </source>
</evidence>
<feature type="compositionally biased region" description="Low complexity" evidence="4">
    <location>
        <begin position="1"/>
        <end position="19"/>
    </location>
</feature>
<feature type="region of interest" description="Disordered" evidence="4">
    <location>
        <begin position="1"/>
        <end position="27"/>
    </location>
</feature>
<dbReference type="Proteomes" id="UP000001058">
    <property type="component" value="Unassembled WGS sequence"/>
</dbReference>
<comment type="similarity">
    <text evidence="1">Belongs to the IF-3 family.</text>
</comment>
<evidence type="ECO:0000256" key="2">
    <source>
        <dbReference type="ARBA" id="ARBA00022540"/>
    </source>
</evidence>
<dbReference type="SUPFAM" id="SSF55200">
    <property type="entry name" value="Translation initiation factor IF3, C-terminal domain"/>
    <property type="match status" value="1"/>
</dbReference>
<dbReference type="SUPFAM" id="SSF54364">
    <property type="entry name" value="Translation initiation factor IF3, N-terminal domain"/>
    <property type="match status" value="1"/>
</dbReference>
<accession>D8U9E6</accession>
<dbReference type="EMBL" id="GL378371">
    <property type="protein sequence ID" value="EFJ43570.1"/>
    <property type="molecule type" value="Genomic_DNA"/>
</dbReference>
<keyword evidence="2" id="KW-0396">Initiation factor</keyword>
<evidence type="ECO:0000256" key="1">
    <source>
        <dbReference type="ARBA" id="ARBA00005439"/>
    </source>
</evidence>
<dbReference type="NCBIfam" id="TIGR00168">
    <property type="entry name" value="infC"/>
    <property type="match status" value="1"/>
</dbReference>
<dbReference type="InterPro" id="IPR019814">
    <property type="entry name" value="Translation_initiation_fac_3_N"/>
</dbReference>
<feature type="compositionally biased region" description="Low complexity" evidence="4">
    <location>
        <begin position="98"/>
        <end position="116"/>
    </location>
</feature>
<dbReference type="Gene3D" id="3.10.20.80">
    <property type="entry name" value="Translation initiation factor 3 (IF-3), N-terminal domain"/>
    <property type="match status" value="1"/>
</dbReference>
<keyword evidence="3" id="KW-0648">Protein biosynthesis</keyword>
<evidence type="ECO:0000256" key="4">
    <source>
        <dbReference type="SAM" id="MobiDB-lite"/>
    </source>
</evidence>
<evidence type="ECO:0008006" key="9">
    <source>
        <dbReference type="Google" id="ProtNLM"/>
    </source>
</evidence>
<dbReference type="eggNOG" id="ENOG502QUHV">
    <property type="taxonomic scope" value="Eukaryota"/>
</dbReference>
<dbReference type="GO" id="GO:0005737">
    <property type="term" value="C:cytoplasm"/>
    <property type="evidence" value="ECO:0007669"/>
    <property type="project" value="UniProtKB-ARBA"/>
</dbReference>
<dbReference type="GO" id="GO:0003743">
    <property type="term" value="F:translation initiation factor activity"/>
    <property type="evidence" value="ECO:0007669"/>
    <property type="project" value="UniProtKB-KW"/>
</dbReference>
<protein>
    <recommendedName>
        <fullName evidence="9">Translation initiation factor IF-3</fullName>
    </recommendedName>
</protein>
<dbReference type="InterPro" id="IPR036787">
    <property type="entry name" value="T_IF-3_N_sf"/>
</dbReference>
<keyword evidence="8" id="KW-1185">Reference proteome</keyword>
<reference evidence="7 8" key="1">
    <citation type="journal article" date="2010" name="Science">
        <title>Genomic analysis of organismal complexity in the multicellular green alga Volvox carteri.</title>
        <authorList>
            <person name="Prochnik S.E."/>
            <person name="Umen J."/>
            <person name="Nedelcu A.M."/>
            <person name="Hallmann A."/>
            <person name="Miller S.M."/>
            <person name="Nishii I."/>
            <person name="Ferris P."/>
            <person name="Kuo A."/>
            <person name="Mitros T."/>
            <person name="Fritz-Laylin L.K."/>
            <person name="Hellsten U."/>
            <person name="Chapman J."/>
            <person name="Simakov O."/>
            <person name="Rensing S.A."/>
            <person name="Terry A."/>
            <person name="Pangilinan J."/>
            <person name="Kapitonov V."/>
            <person name="Jurka J."/>
            <person name="Salamov A."/>
            <person name="Shapiro H."/>
            <person name="Schmutz J."/>
            <person name="Grimwood J."/>
            <person name="Lindquist E."/>
            <person name="Lucas S."/>
            <person name="Grigoriev I.V."/>
            <person name="Schmitt R."/>
            <person name="Kirk D."/>
            <person name="Rokhsar D.S."/>
        </authorList>
    </citation>
    <scope>NUCLEOTIDE SEQUENCE [LARGE SCALE GENOMIC DNA]</scope>
    <source>
        <strain evidence="8">f. Nagariensis / Eve</strain>
    </source>
</reference>
<dbReference type="KEGG" id="vcn:VOLCADRAFT_106738"/>
<evidence type="ECO:0000259" key="5">
    <source>
        <dbReference type="Pfam" id="PF00707"/>
    </source>
</evidence>
<evidence type="ECO:0000313" key="7">
    <source>
        <dbReference type="EMBL" id="EFJ43570.1"/>
    </source>
</evidence>
<proteinExistence type="inferred from homology"/>
<dbReference type="InterPro" id="IPR036788">
    <property type="entry name" value="T_IF-3_C_sf"/>
</dbReference>
<dbReference type="Gene3D" id="3.30.110.10">
    <property type="entry name" value="Translation initiation factor 3 (IF-3), C-terminal domain"/>
    <property type="match status" value="1"/>
</dbReference>
<feature type="domain" description="Translation initiation factor 3 C-terminal" evidence="5">
    <location>
        <begin position="224"/>
        <end position="308"/>
    </location>
</feature>
<dbReference type="InterPro" id="IPR001288">
    <property type="entry name" value="Translation_initiation_fac_3"/>
</dbReference>
<dbReference type="STRING" id="3068.D8U9E6"/>
<dbReference type="InterPro" id="IPR019815">
    <property type="entry name" value="Translation_initiation_fac_3_C"/>
</dbReference>
<evidence type="ECO:0000256" key="3">
    <source>
        <dbReference type="ARBA" id="ARBA00022917"/>
    </source>
</evidence>
<dbReference type="AlphaFoldDB" id="D8U9E6"/>
<feature type="region of interest" description="Disordered" evidence="4">
    <location>
        <begin position="90"/>
        <end position="144"/>
    </location>
</feature>
<gene>
    <name evidence="7" type="ORF">VOLCADRAFT_106738</name>
</gene>
<dbReference type="OrthoDB" id="21573at2759"/>